<keyword evidence="3" id="KW-1185">Reference proteome</keyword>
<keyword evidence="1" id="KW-1133">Transmembrane helix</keyword>
<dbReference type="EMBL" id="CP029289">
    <property type="protein sequence ID" value="AWR94609.1"/>
    <property type="molecule type" value="Genomic_DNA"/>
</dbReference>
<dbReference type="KEGG" id="abri:DFR85_08405"/>
<dbReference type="Proteomes" id="UP000248044">
    <property type="component" value="Chromosome"/>
</dbReference>
<proteinExistence type="predicted"/>
<organism evidence="2 3">
    <name type="scientific">Acidianus brierleyi</name>
    <dbReference type="NCBI Taxonomy" id="41673"/>
    <lineage>
        <taxon>Archaea</taxon>
        <taxon>Thermoproteota</taxon>
        <taxon>Thermoprotei</taxon>
        <taxon>Sulfolobales</taxon>
        <taxon>Sulfolobaceae</taxon>
        <taxon>Acidianus</taxon>
    </lineage>
</organism>
<reference evidence="2 3" key="1">
    <citation type="submission" date="2018-05" db="EMBL/GenBank/DDBJ databases">
        <title>Complete Genome Sequences of Extremely Thermoacidophilic, Metal-Mobilizing Type-Strain Members of the Archaeal Family Sulfolobaceae: Acidianus brierleyi DSM-1651T, Acidianus sulfidivorans DSM-18786T, Metallosphaera hakonensis DSM-7519T, and Metallosphaera prunae DSM-10039T.</title>
        <authorList>
            <person name="Counts J.A."/>
            <person name="Kelly R.M."/>
        </authorList>
    </citation>
    <scope>NUCLEOTIDE SEQUENCE [LARGE SCALE GENOMIC DNA]</scope>
    <source>
        <strain evidence="2 3">DSM 1651</strain>
    </source>
</reference>
<evidence type="ECO:0000313" key="3">
    <source>
        <dbReference type="Proteomes" id="UP000248044"/>
    </source>
</evidence>
<feature type="transmembrane region" description="Helical" evidence="1">
    <location>
        <begin position="80"/>
        <end position="103"/>
    </location>
</feature>
<dbReference type="AlphaFoldDB" id="A0A2U9IF34"/>
<accession>A0A2U9IF34</accession>
<name>A0A2U9IF34_9CREN</name>
<feature type="transmembrane region" description="Helical" evidence="1">
    <location>
        <begin position="16"/>
        <end position="37"/>
    </location>
</feature>
<sequence length="106" mass="12219">MLIISSRRHSFMFELWYIHISLAIISVIFSSLIFIEFKSLRSEFKGKLSAILLIISVLLLLQSITDTIAFSMWSSSKNPVYVYPSLLIAIITTTIIILFYYYVTKA</sequence>
<evidence type="ECO:0000313" key="2">
    <source>
        <dbReference type="EMBL" id="AWR94609.1"/>
    </source>
</evidence>
<keyword evidence="1" id="KW-0472">Membrane</keyword>
<keyword evidence="1" id="KW-0812">Transmembrane</keyword>
<feature type="transmembrane region" description="Helical" evidence="1">
    <location>
        <begin position="49"/>
        <end position="74"/>
    </location>
</feature>
<gene>
    <name evidence="2" type="ORF">DFR85_08405</name>
</gene>
<evidence type="ECO:0000256" key="1">
    <source>
        <dbReference type="SAM" id="Phobius"/>
    </source>
</evidence>
<protein>
    <submittedName>
        <fullName evidence="2">Uncharacterized protein</fullName>
    </submittedName>
</protein>